<sequence length="174" mass="20082">MAQYLCPYCHRRVTYNDNHPCYIYMSEDNENSLQQPNESNKRNSKYNCAKFLGILNDSSGNLPNENERSKYLINKFETTFSGSSGTDIQNQRESDVSDQIHATTDDEFKMSLEDSKSQSLNRDKKDFMDSLECVIRNALLDNDNISGTVNSTVNFDLHQDVTSRKMAKCKFQRM</sequence>
<dbReference type="EMBL" id="JABXBU010000015">
    <property type="protein sequence ID" value="KAF8788187.1"/>
    <property type="molecule type" value="Genomic_DNA"/>
</dbReference>
<evidence type="ECO:0000313" key="1">
    <source>
        <dbReference type="EMBL" id="KAF8788187.1"/>
    </source>
</evidence>
<reference evidence="1" key="2">
    <citation type="submission" date="2020-06" db="EMBL/GenBank/DDBJ databases">
        <authorList>
            <person name="Sheffer M."/>
        </authorList>
    </citation>
    <scope>NUCLEOTIDE SEQUENCE</scope>
</reference>
<keyword evidence="2" id="KW-1185">Reference proteome</keyword>
<protein>
    <submittedName>
        <fullName evidence="1">Uncharacterized protein</fullName>
    </submittedName>
</protein>
<accession>A0A8T0FAA5</accession>
<dbReference type="AlphaFoldDB" id="A0A8T0FAA5"/>
<gene>
    <name evidence="1" type="ORF">HNY73_009718</name>
</gene>
<proteinExistence type="predicted"/>
<dbReference type="Proteomes" id="UP000807504">
    <property type="component" value="Unassembled WGS sequence"/>
</dbReference>
<comment type="caution">
    <text evidence="1">The sequence shown here is derived from an EMBL/GenBank/DDBJ whole genome shotgun (WGS) entry which is preliminary data.</text>
</comment>
<name>A0A8T0FAA5_ARGBR</name>
<evidence type="ECO:0000313" key="2">
    <source>
        <dbReference type="Proteomes" id="UP000807504"/>
    </source>
</evidence>
<reference evidence="1" key="1">
    <citation type="journal article" date="2020" name="bioRxiv">
        <title>Chromosome-level reference genome of the European wasp spider Argiope bruennichi: a resource for studies on range expansion and evolutionary adaptation.</title>
        <authorList>
            <person name="Sheffer M.M."/>
            <person name="Hoppe A."/>
            <person name="Krehenwinkel H."/>
            <person name="Uhl G."/>
            <person name="Kuss A.W."/>
            <person name="Jensen L."/>
            <person name="Jensen C."/>
            <person name="Gillespie R.G."/>
            <person name="Hoff K.J."/>
            <person name="Prost S."/>
        </authorList>
    </citation>
    <scope>NUCLEOTIDE SEQUENCE</scope>
</reference>
<organism evidence="1 2">
    <name type="scientific">Argiope bruennichi</name>
    <name type="common">Wasp spider</name>
    <name type="synonym">Aranea bruennichi</name>
    <dbReference type="NCBI Taxonomy" id="94029"/>
    <lineage>
        <taxon>Eukaryota</taxon>
        <taxon>Metazoa</taxon>
        <taxon>Ecdysozoa</taxon>
        <taxon>Arthropoda</taxon>
        <taxon>Chelicerata</taxon>
        <taxon>Arachnida</taxon>
        <taxon>Araneae</taxon>
        <taxon>Araneomorphae</taxon>
        <taxon>Entelegynae</taxon>
        <taxon>Araneoidea</taxon>
        <taxon>Araneidae</taxon>
        <taxon>Argiope</taxon>
    </lineage>
</organism>